<evidence type="ECO:0000256" key="1">
    <source>
        <dbReference type="SAM" id="SignalP"/>
    </source>
</evidence>
<keyword evidence="4" id="KW-1185">Reference proteome</keyword>
<feature type="signal peptide" evidence="1">
    <location>
        <begin position="1"/>
        <end position="27"/>
    </location>
</feature>
<dbReference type="OrthoDB" id="1936886at2759"/>
<name>A0A834YVK8_TETSI</name>
<dbReference type="InterPro" id="IPR036426">
    <property type="entry name" value="Bulb-type_lectin_dom_sf"/>
</dbReference>
<dbReference type="PROSITE" id="PS50927">
    <property type="entry name" value="BULB_LECTIN"/>
    <property type="match status" value="1"/>
</dbReference>
<accession>A0A834YVK8</accession>
<dbReference type="OMA" id="SADWYIS"/>
<keyword evidence="1" id="KW-0732">Signal</keyword>
<protein>
    <recommendedName>
        <fullName evidence="2">Bulb-type lectin domain-containing protein</fullName>
    </recommendedName>
</protein>
<dbReference type="InterPro" id="IPR001480">
    <property type="entry name" value="Bulb-type_lectin_dom"/>
</dbReference>
<evidence type="ECO:0000313" key="3">
    <source>
        <dbReference type="EMBL" id="KAF8395142.1"/>
    </source>
</evidence>
<feature type="domain" description="Bulb-type lectin" evidence="2">
    <location>
        <begin position="30"/>
        <end position="100"/>
    </location>
</feature>
<dbReference type="Proteomes" id="UP000655225">
    <property type="component" value="Unassembled WGS sequence"/>
</dbReference>
<dbReference type="PANTHER" id="PTHR32444:SF185">
    <property type="entry name" value="RECEPTOR-LIKE SERINE_THREONINE-PROTEIN KINASE"/>
    <property type="match status" value="1"/>
</dbReference>
<evidence type="ECO:0000313" key="4">
    <source>
        <dbReference type="Proteomes" id="UP000655225"/>
    </source>
</evidence>
<dbReference type="EMBL" id="JABCRI010000013">
    <property type="protein sequence ID" value="KAF8395142.1"/>
    <property type="molecule type" value="Genomic_DNA"/>
</dbReference>
<dbReference type="Gene3D" id="2.90.10.10">
    <property type="entry name" value="Bulb-type lectin domain"/>
    <property type="match status" value="1"/>
</dbReference>
<gene>
    <name evidence="3" type="ORF">HHK36_019083</name>
</gene>
<proteinExistence type="predicted"/>
<organism evidence="3 4">
    <name type="scientific">Tetracentron sinense</name>
    <name type="common">Spur-leaf</name>
    <dbReference type="NCBI Taxonomy" id="13715"/>
    <lineage>
        <taxon>Eukaryota</taxon>
        <taxon>Viridiplantae</taxon>
        <taxon>Streptophyta</taxon>
        <taxon>Embryophyta</taxon>
        <taxon>Tracheophyta</taxon>
        <taxon>Spermatophyta</taxon>
        <taxon>Magnoliopsida</taxon>
        <taxon>Trochodendrales</taxon>
        <taxon>Trochodendraceae</taxon>
        <taxon>Tetracentron</taxon>
    </lineage>
</organism>
<comment type="caution">
    <text evidence="3">The sequence shown here is derived from an EMBL/GenBank/DDBJ whole genome shotgun (WGS) entry which is preliminary data.</text>
</comment>
<sequence>MFMEGLPFLIFWYTLMAISFFSEISIAADTITPTQSITVSDGQTLVSSAQTFELGFFSPGNSKNNYIGIWYKNSPSVVLWVASRENPITDSSGVLNIFCK</sequence>
<evidence type="ECO:0000259" key="2">
    <source>
        <dbReference type="PROSITE" id="PS50927"/>
    </source>
</evidence>
<feature type="chain" id="PRO_5032295085" description="Bulb-type lectin domain-containing protein" evidence="1">
    <location>
        <begin position="28"/>
        <end position="100"/>
    </location>
</feature>
<dbReference type="PANTHER" id="PTHR32444">
    <property type="entry name" value="BULB-TYPE LECTIN DOMAIN-CONTAINING PROTEIN"/>
    <property type="match status" value="1"/>
</dbReference>
<dbReference type="AlphaFoldDB" id="A0A834YVK8"/>
<reference evidence="3 4" key="1">
    <citation type="submission" date="2020-04" db="EMBL/GenBank/DDBJ databases">
        <title>Plant Genome Project.</title>
        <authorList>
            <person name="Zhang R.-G."/>
        </authorList>
    </citation>
    <scope>NUCLEOTIDE SEQUENCE [LARGE SCALE GENOMIC DNA]</scope>
    <source>
        <strain evidence="3">YNK0</strain>
        <tissue evidence="3">Leaf</tissue>
    </source>
</reference>